<name>A0A7J7EMR8_DICBM</name>
<dbReference type="Proteomes" id="UP000551758">
    <property type="component" value="Unassembled WGS sequence"/>
</dbReference>
<feature type="region of interest" description="Disordered" evidence="1">
    <location>
        <begin position="1"/>
        <end position="161"/>
    </location>
</feature>
<evidence type="ECO:0000256" key="1">
    <source>
        <dbReference type="SAM" id="MobiDB-lite"/>
    </source>
</evidence>
<feature type="compositionally biased region" description="Polar residues" evidence="1">
    <location>
        <begin position="105"/>
        <end position="116"/>
    </location>
</feature>
<comment type="caution">
    <text evidence="2">The sequence shown here is derived from an EMBL/GenBank/DDBJ whole genome shotgun (WGS) entry which is preliminary data.</text>
</comment>
<accession>A0A7J7EMR8</accession>
<evidence type="ECO:0000313" key="2">
    <source>
        <dbReference type="EMBL" id="KAF5917049.1"/>
    </source>
</evidence>
<feature type="non-terminal residue" evidence="2">
    <location>
        <position position="161"/>
    </location>
</feature>
<sequence length="161" mass="18248">METATEDQSLHSPSIPCPTDQSTFQHNSLKERGSDVEEESFQEKGKTFPSQLRDSCTQRREPKTDEENTKETELKGRNNCIAPSESEGCSHQESSRKRKMGSVDSARNTTRASLNERNMILGKNKPKVPDAGHSSEREKTQDACSRRPRRRNTGRSKRPRS</sequence>
<organism evidence="2 3">
    <name type="scientific">Diceros bicornis minor</name>
    <name type="common">South-central black rhinoceros</name>
    <dbReference type="NCBI Taxonomy" id="77932"/>
    <lineage>
        <taxon>Eukaryota</taxon>
        <taxon>Metazoa</taxon>
        <taxon>Chordata</taxon>
        <taxon>Craniata</taxon>
        <taxon>Vertebrata</taxon>
        <taxon>Euteleostomi</taxon>
        <taxon>Mammalia</taxon>
        <taxon>Eutheria</taxon>
        <taxon>Laurasiatheria</taxon>
        <taxon>Perissodactyla</taxon>
        <taxon>Rhinocerotidae</taxon>
        <taxon>Diceros</taxon>
    </lineage>
</organism>
<dbReference type="AlphaFoldDB" id="A0A7J7EMR8"/>
<protein>
    <submittedName>
        <fullName evidence="2">Uncharacterized protein</fullName>
    </submittedName>
</protein>
<dbReference type="PANTHER" id="PTHR31883:SF1">
    <property type="entry name" value="PROTEIN FRG2-LIKE-2"/>
    <property type="match status" value="1"/>
</dbReference>
<dbReference type="PANTHER" id="PTHR31883">
    <property type="entry name" value="PROTEIN FRG2-RELATED"/>
    <property type="match status" value="1"/>
</dbReference>
<dbReference type="Pfam" id="PF15315">
    <property type="entry name" value="FRG2"/>
    <property type="match status" value="1"/>
</dbReference>
<proteinExistence type="predicted"/>
<dbReference type="InterPro" id="IPR026245">
    <property type="entry name" value="FRG2"/>
</dbReference>
<feature type="compositionally biased region" description="Basic and acidic residues" evidence="1">
    <location>
        <begin position="28"/>
        <end position="46"/>
    </location>
</feature>
<dbReference type="PRINTS" id="PR02074">
    <property type="entry name" value="PROTEINFRG2"/>
</dbReference>
<evidence type="ECO:0000313" key="3">
    <source>
        <dbReference type="Proteomes" id="UP000551758"/>
    </source>
</evidence>
<feature type="compositionally biased region" description="Polar residues" evidence="1">
    <location>
        <begin position="1"/>
        <end position="12"/>
    </location>
</feature>
<feature type="compositionally biased region" description="Basic and acidic residues" evidence="1">
    <location>
        <begin position="127"/>
        <end position="145"/>
    </location>
</feature>
<dbReference type="EMBL" id="JACDTQ010002604">
    <property type="protein sequence ID" value="KAF5917049.1"/>
    <property type="molecule type" value="Genomic_DNA"/>
</dbReference>
<reference evidence="2 3" key="1">
    <citation type="journal article" date="2020" name="Mol. Biol. Evol.">
        <title>Interspecific Gene Flow and the Evolution of Specialization in Black and White Rhinoceros.</title>
        <authorList>
            <person name="Moodley Y."/>
            <person name="Westbury M.V."/>
            <person name="Russo I.M."/>
            <person name="Gopalakrishnan S."/>
            <person name="Rakotoarivelo A."/>
            <person name="Olsen R.A."/>
            <person name="Prost S."/>
            <person name="Tunstall T."/>
            <person name="Ryder O.A."/>
            <person name="Dalen L."/>
            <person name="Bruford M.W."/>
        </authorList>
    </citation>
    <scope>NUCLEOTIDE SEQUENCE [LARGE SCALE GENOMIC DNA]</scope>
    <source>
        <strain evidence="2">SBR-YM</strain>
        <tissue evidence="2">Skin</tissue>
    </source>
</reference>
<feature type="compositionally biased region" description="Basic residues" evidence="1">
    <location>
        <begin position="146"/>
        <end position="161"/>
    </location>
</feature>
<feature type="compositionally biased region" description="Basic and acidic residues" evidence="1">
    <location>
        <begin position="56"/>
        <end position="76"/>
    </location>
</feature>
<keyword evidence="3" id="KW-1185">Reference proteome</keyword>
<gene>
    <name evidence="2" type="ORF">HPG69_013973</name>
</gene>